<dbReference type="PIRSF" id="PIRSF032067">
    <property type="entry name" value="Cyanophycinase"/>
    <property type="match status" value="1"/>
</dbReference>
<dbReference type="InterPro" id="IPR011811">
    <property type="entry name" value="Peptidase_S51_cyanophycinase"/>
</dbReference>
<sequence length="266" mass="28357">MSEHVQGKLLIIGGAEDKTGDKKILKRFVEEAGKKPVVVLTAATEYPRRVGAEYTEVLQGLGVHDVRILDVADRGQANSEEIPHLLTSVSGVFLTGGDQLRITGLLGGTLLGRSLHNLYEKGVIIAGTSAGASVMSDTMIVGGEAGTPRKNTLTMAPGLGLLRSIVVDQHFAQRGRIGRLLEAVAHNPYVLGIGIDEDTAILVHPDGRFSVVGSQTVTVIDASESVASNVSESRPGQPLVLSPVRMHVLPEEYEFDLRRRVFLPAG</sequence>
<dbReference type="InterPro" id="IPR005320">
    <property type="entry name" value="Peptidase_S51"/>
</dbReference>
<evidence type="ECO:0000256" key="2">
    <source>
        <dbReference type="ARBA" id="ARBA00002039"/>
    </source>
</evidence>
<dbReference type="Proteomes" id="UP001071230">
    <property type="component" value="Unassembled WGS sequence"/>
</dbReference>
<dbReference type="RefSeq" id="WP_240983639.1">
    <property type="nucleotide sequence ID" value="NZ_CDGJ01000025.1"/>
</dbReference>
<dbReference type="NCBIfam" id="TIGR02069">
    <property type="entry name" value="cyanophycinase"/>
    <property type="match status" value="1"/>
</dbReference>
<reference evidence="11" key="1">
    <citation type="submission" date="2014-11" db="EMBL/GenBank/DDBJ databases">
        <authorList>
            <person name="Hornung B.V."/>
        </authorList>
    </citation>
    <scope>NUCLEOTIDE SEQUENCE</scope>
    <source>
        <strain evidence="11">INE</strain>
    </source>
</reference>
<dbReference type="PANTHER" id="PTHR36175:SF1">
    <property type="entry name" value="CYANOPHYCINASE"/>
    <property type="match status" value="1"/>
</dbReference>
<feature type="active site" description="Charge relay system" evidence="9">
    <location>
        <position position="170"/>
    </location>
</feature>
<keyword evidence="6" id="KW-0645">Protease</keyword>
<keyword evidence="8" id="KW-0720">Serine protease</keyword>
<evidence type="ECO:0000313" key="12">
    <source>
        <dbReference type="Proteomes" id="UP001071230"/>
    </source>
</evidence>
<reference evidence="10" key="2">
    <citation type="submission" date="2020-01" db="EMBL/GenBank/DDBJ databases">
        <authorList>
            <person name="Hornung B."/>
        </authorList>
    </citation>
    <scope>NUCLEOTIDE SEQUENCE</scope>
    <source>
        <strain evidence="10">PacBioINE</strain>
    </source>
</reference>
<dbReference type="Proteomes" id="UP000836597">
    <property type="component" value="Chromosome"/>
</dbReference>
<dbReference type="GO" id="GO:0006508">
    <property type="term" value="P:proteolysis"/>
    <property type="evidence" value="ECO:0007669"/>
    <property type="project" value="UniProtKB-KW"/>
</dbReference>
<evidence type="ECO:0000256" key="3">
    <source>
        <dbReference type="ARBA" id="ARBA00006534"/>
    </source>
</evidence>
<dbReference type="Gene3D" id="3.40.50.880">
    <property type="match status" value="1"/>
</dbReference>
<keyword evidence="12" id="KW-1185">Reference proteome</keyword>
<dbReference type="CDD" id="cd03145">
    <property type="entry name" value="GAT1_cyanophycinase"/>
    <property type="match status" value="1"/>
</dbReference>
<dbReference type="GO" id="GO:0008236">
    <property type="term" value="F:serine-type peptidase activity"/>
    <property type="evidence" value="ECO:0007669"/>
    <property type="project" value="UniProtKB-KW"/>
</dbReference>
<evidence type="ECO:0000313" key="10">
    <source>
        <dbReference type="EMBL" id="CAA7599885.1"/>
    </source>
</evidence>
<comment type="catalytic activity">
    <reaction evidence="1">
        <text>[L-4-(L-arginin-2-N-yl)aspartate](n) + H2O = [L-4-(L-arginin-2-N-yl)aspartate](n-1) + L-4-(L-arginin-2-N-yl)aspartate</text>
        <dbReference type="Rhea" id="RHEA:12845"/>
        <dbReference type="Rhea" id="RHEA-COMP:13728"/>
        <dbReference type="Rhea" id="RHEA-COMP:13734"/>
        <dbReference type="ChEBI" id="CHEBI:15377"/>
        <dbReference type="ChEBI" id="CHEBI:137986"/>
        <dbReference type="ChEBI" id="CHEBI:137991"/>
        <dbReference type="EC" id="3.4.15.6"/>
    </reaction>
</comment>
<protein>
    <recommendedName>
        <fullName evidence="5">Cyanophycinase</fullName>
        <ecNumber evidence="4">3.4.15.6</ecNumber>
    </recommendedName>
</protein>
<dbReference type="KEGG" id="aacx:DEACI_0519"/>
<proteinExistence type="inferred from homology"/>
<dbReference type="GO" id="GO:0008241">
    <property type="term" value="F:peptidyl-dipeptidase activity"/>
    <property type="evidence" value="ECO:0007669"/>
    <property type="project" value="UniProtKB-EC"/>
</dbReference>
<evidence type="ECO:0000256" key="7">
    <source>
        <dbReference type="ARBA" id="ARBA00022801"/>
    </source>
</evidence>
<dbReference type="AlphaFoldDB" id="A0A8S0Y1S4"/>
<dbReference type="SUPFAM" id="SSF52317">
    <property type="entry name" value="Class I glutamine amidotransferase-like"/>
    <property type="match status" value="1"/>
</dbReference>
<dbReference type="Pfam" id="PF03575">
    <property type="entry name" value="Peptidase_S51"/>
    <property type="match status" value="1"/>
</dbReference>
<dbReference type="EMBL" id="CDGJ01000025">
    <property type="protein sequence ID" value="CEJ06333.1"/>
    <property type="molecule type" value="Genomic_DNA"/>
</dbReference>
<feature type="active site" description="Charge relay system" evidence="9">
    <location>
        <position position="197"/>
    </location>
</feature>
<dbReference type="PANTHER" id="PTHR36175">
    <property type="entry name" value="CYANOPHYCINASE"/>
    <property type="match status" value="1"/>
</dbReference>
<feature type="active site" description="Charge relay system" evidence="9">
    <location>
        <position position="129"/>
    </location>
</feature>
<evidence type="ECO:0000256" key="4">
    <source>
        <dbReference type="ARBA" id="ARBA00013115"/>
    </source>
</evidence>
<name>A0A8S0Y1S4_9FIRM</name>
<comment type="similarity">
    <text evidence="3">Belongs to the peptidase S51 family.</text>
</comment>
<evidence type="ECO:0000256" key="5">
    <source>
        <dbReference type="ARBA" id="ARBA00015719"/>
    </source>
</evidence>
<accession>A0A8S0Y1S4</accession>
<dbReference type="EMBL" id="LR746496">
    <property type="protein sequence ID" value="CAA7599885.1"/>
    <property type="molecule type" value="Genomic_DNA"/>
</dbReference>
<evidence type="ECO:0000256" key="1">
    <source>
        <dbReference type="ARBA" id="ARBA00001092"/>
    </source>
</evidence>
<comment type="function">
    <text evidence="2">Exopeptidase that catalyzes the hydrolytic cleavage of multi-L-arginyl-poly-L-aspartic acid (cyanophycin; a water-insoluble reserve polymer) into aspartate-arginine dipeptides.</text>
</comment>
<organism evidence="10">
    <name type="scientific">Acididesulfobacillus acetoxydans</name>
    <dbReference type="NCBI Taxonomy" id="1561005"/>
    <lineage>
        <taxon>Bacteria</taxon>
        <taxon>Bacillati</taxon>
        <taxon>Bacillota</taxon>
        <taxon>Clostridia</taxon>
        <taxon>Eubacteriales</taxon>
        <taxon>Peptococcaceae</taxon>
        <taxon>Acididesulfobacillus</taxon>
    </lineage>
</organism>
<evidence type="ECO:0000256" key="8">
    <source>
        <dbReference type="ARBA" id="ARBA00022825"/>
    </source>
</evidence>
<keyword evidence="7 10" id="KW-0378">Hydrolase</keyword>
<gene>
    <name evidence="10" type="ORF">DEACI_0519</name>
    <name evidence="11" type="ORF">DEACI_0781</name>
</gene>
<evidence type="ECO:0000313" key="11">
    <source>
        <dbReference type="EMBL" id="CEJ06333.1"/>
    </source>
</evidence>
<dbReference type="InterPro" id="IPR029062">
    <property type="entry name" value="Class_I_gatase-like"/>
</dbReference>
<dbReference type="EC" id="3.4.15.6" evidence="4"/>
<evidence type="ECO:0000256" key="9">
    <source>
        <dbReference type="PIRSR" id="PIRSR032067-1"/>
    </source>
</evidence>
<evidence type="ECO:0000256" key="6">
    <source>
        <dbReference type="ARBA" id="ARBA00022670"/>
    </source>
</evidence>